<dbReference type="EMBL" id="KK101217">
    <property type="protein sequence ID" value="KIZ01717.1"/>
    <property type="molecule type" value="Genomic_DNA"/>
</dbReference>
<protein>
    <submittedName>
        <fullName evidence="2">Uncharacterized protein</fullName>
    </submittedName>
</protein>
<dbReference type="GO" id="GO:0005840">
    <property type="term" value="C:ribosome"/>
    <property type="evidence" value="ECO:0007669"/>
    <property type="project" value="InterPro"/>
</dbReference>
<name>A0A0D2MME6_9CHLO</name>
<dbReference type="Pfam" id="PF17257">
    <property type="entry name" value="DUF5323"/>
    <property type="match status" value="1"/>
</dbReference>
<feature type="compositionally biased region" description="Basic residues" evidence="1">
    <location>
        <begin position="20"/>
        <end position="33"/>
    </location>
</feature>
<dbReference type="KEGG" id="mng:MNEG_6242"/>
<dbReference type="InterPro" id="IPR020526">
    <property type="entry name" value="Ribosomal_cL38"/>
</dbReference>
<dbReference type="GO" id="GO:0009507">
    <property type="term" value="C:chloroplast"/>
    <property type="evidence" value="ECO:0007669"/>
    <property type="project" value="InterPro"/>
</dbReference>
<feature type="region of interest" description="Disordered" evidence="1">
    <location>
        <begin position="1"/>
        <end position="64"/>
    </location>
</feature>
<proteinExistence type="predicted"/>
<keyword evidence="3" id="KW-1185">Reference proteome</keyword>
<dbReference type="RefSeq" id="XP_013900736.1">
    <property type="nucleotide sequence ID" value="XM_014045282.1"/>
</dbReference>
<dbReference type="AlphaFoldDB" id="A0A0D2MME6"/>
<sequence length="64" mass="7144">MFSLASPAQRGSVAVEATRPRQKSTARHIRARPIKYNPSDRRHKPAVYKELPPPPPEVVVVSSQ</sequence>
<evidence type="ECO:0000313" key="3">
    <source>
        <dbReference type="Proteomes" id="UP000054498"/>
    </source>
</evidence>
<dbReference type="GO" id="GO:0019843">
    <property type="term" value="F:rRNA binding"/>
    <property type="evidence" value="ECO:0007669"/>
    <property type="project" value="InterPro"/>
</dbReference>
<dbReference type="GO" id="GO:0006412">
    <property type="term" value="P:translation"/>
    <property type="evidence" value="ECO:0007669"/>
    <property type="project" value="InterPro"/>
</dbReference>
<reference evidence="2 3" key="1">
    <citation type="journal article" date="2013" name="BMC Genomics">
        <title>Reconstruction of the lipid metabolism for the microalga Monoraphidium neglectum from its genome sequence reveals characteristics suitable for biofuel production.</title>
        <authorList>
            <person name="Bogen C."/>
            <person name="Al-Dilaimi A."/>
            <person name="Albersmeier A."/>
            <person name="Wichmann J."/>
            <person name="Grundmann M."/>
            <person name="Rupp O."/>
            <person name="Lauersen K.J."/>
            <person name="Blifernez-Klassen O."/>
            <person name="Kalinowski J."/>
            <person name="Goesmann A."/>
            <person name="Mussgnug J.H."/>
            <person name="Kruse O."/>
        </authorList>
    </citation>
    <scope>NUCLEOTIDE SEQUENCE [LARGE SCALE GENOMIC DNA]</scope>
    <source>
        <strain evidence="2 3">SAG 48.87</strain>
    </source>
</reference>
<accession>A0A0D2MME6</accession>
<dbReference type="GeneID" id="25739118"/>
<dbReference type="GO" id="GO:0003735">
    <property type="term" value="F:structural constituent of ribosome"/>
    <property type="evidence" value="ECO:0007669"/>
    <property type="project" value="InterPro"/>
</dbReference>
<dbReference type="PANTHER" id="PTHR36798:SF2">
    <property type="entry name" value="LARGE RIBOSOMAL SUBUNIT PROTEIN CL38"/>
    <property type="match status" value="1"/>
</dbReference>
<gene>
    <name evidence="2" type="ORF">MNEG_6242</name>
</gene>
<dbReference type="OrthoDB" id="522161at2759"/>
<evidence type="ECO:0000256" key="1">
    <source>
        <dbReference type="SAM" id="MobiDB-lite"/>
    </source>
</evidence>
<organism evidence="2 3">
    <name type="scientific">Monoraphidium neglectum</name>
    <dbReference type="NCBI Taxonomy" id="145388"/>
    <lineage>
        <taxon>Eukaryota</taxon>
        <taxon>Viridiplantae</taxon>
        <taxon>Chlorophyta</taxon>
        <taxon>core chlorophytes</taxon>
        <taxon>Chlorophyceae</taxon>
        <taxon>CS clade</taxon>
        <taxon>Sphaeropleales</taxon>
        <taxon>Selenastraceae</taxon>
        <taxon>Monoraphidium</taxon>
    </lineage>
</organism>
<dbReference type="STRING" id="145388.A0A0D2MME6"/>
<evidence type="ECO:0000313" key="2">
    <source>
        <dbReference type="EMBL" id="KIZ01717.1"/>
    </source>
</evidence>
<dbReference type="Proteomes" id="UP000054498">
    <property type="component" value="Unassembled WGS sequence"/>
</dbReference>
<dbReference type="PANTHER" id="PTHR36798">
    <property type="entry name" value="50S RIBOSOMAL PROTEIN 6, CHLOROPLASTIC"/>
    <property type="match status" value="1"/>
</dbReference>